<dbReference type="AlphaFoldDB" id="A0A1T3NMZ4"/>
<evidence type="ECO:0000259" key="1">
    <source>
        <dbReference type="Pfam" id="PF04717"/>
    </source>
</evidence>
<dbReference type="Proteomes" id="UP000190037">
    <property type="component" value="Unassembled WGS sequence"/>
</dbReference>
<accession>A0A1T3NMZ4</accession>
<evidence type="ECO:0000313" key="2">
    <source>
        <dbReference type="EMBL" id="OPC78283.1"/>
    </source>
</evidence>
<feature type="domain" description="Gp5/Type VI secretion system Vgr protein OB-fold" evidence="1">
    <location>
        <begin position="43"/>
        <end position="114"/>
    </location>
</feature>
<keyword evidence="3" id="KW-1185">Reference proteome</keyword>
<gene>
    <name evidence="2" type="ORF">B4N89_39615</name>
</gene>
<comment type="caution">
    <text evidence="2">The sequence shown here is derived from an EMBL/GenBank/DDBJ whole genome shotgun (WGS) entry which is preliminary data.</text>
</comment>
<name>A0A1T3NMZ4_9ACTN</name>
<evidence type="ECO:0000313" key="3">
    <source>
        <dbReference type="Proteomes" id="UP000190037"/>
    </source>
</evidence>
<organism evidence="2 3">
    <name type="scientific">Embleya scabrispora</name>
    <dbReference type="NCBI Taxonomy" id="159449"/>
    <lineage>
        <taxon>Bacteria</taxon>
        <taxon>Bacillati</taxon>
        <taxon>Actinomycetota</taxon>
        <taxon>Actinomycetes</taxon>
        <taxon>Kitasatosporales</taxon>
        <taxon>Streptomycetaceae</taxon>
        <taxon>Embleya</taxon>
    </lineage>
</organism>
<reference evidence="2 3" key="1">
    <citation type="submission" date="2017-03" db="EMBL/GenBank/DDBJ databases">
        <title>Draft genome sequence of Streptomyces scabrisporus NF3, endophyte isolated from Amphipterygium adstringens.</title>
        <authorList>
            <person name="Vazquez M."/>
            <person name="Ceapa C.D."/>
            <person name="Rodriguez Luna D."/>
            <person name="Sanchez Esquivel S."/>
        </authorList>
    </citation>
    <scope>NUCLEOTIDE SEQUENCE [LARGE SCALE GENOMIC DNA]</scope>
    <source>
        <strain evidence="2 3">NF3</strain>
    </source>
</reference>
<dbReference type="InterPro" id="IPR006531">
    <property type="entry name" value="Gp5/Vgr_OB"/>
</dbReference>
<protein>
    <recommendedName>
        <fullName evidence="1">Gp5/Type VI secretion system Vgr protein OB-fold domain-containing protein</fullName>
    </recommendedName>
</protein>
<dbReference type="InterPro" id="IPR037026">
    <property type="entry name" value="Vgr_OB-fold_dom_sf"/>
</dbReference>
<dbReference type="Pfam" id="PF04717">
    <property type="entry name" value="Phage_base_V"/>
    <property type="match status" value="1"/>
</dbReference>
<dbReference type="SUPFAM" id="SSF69255">
    <property type="entry name" value="gp5 N-terminal domain-like"/>
    <property type="match status" value="1"/>
</dbReference>
<sequence>MCADRTDVPTARPPGRTGMFEPLFDALDDIHESDSPRVTGVAPATVVDNLDLTGAGRVQIRYAWLPGVEPWARVCATVAGDGSGVWFMPQPDDEVLVAFRNGDVREPYVLGGLWTMTSRPPAALPTDSITKRVIRTPVGHEIAIDDLVQKLTLTHTLGHAIEIAADGITLSVAGGAAKISLSASGAVTITGTRSVEVTGLDVSVKAGNGLTANATRADIRAAATCSIQGALVKIN</sequence>
<dbReference type="Gene3D" id="2.40.50.230">
    <property type="entry name" value="Gp5 N-terminal domain"/>
    <property type="match status" value="1"/>
</dbReference>
<proteinExistence type="predicted"/>
<dbReference type="EMBL" id="MWQN01000003">
    <property type="protein sequence ID" value="OPC78283.1"/>
    <property type="molecule type" value="Genomic_DNA"/>
</dbReference>
<dbReference type="STRING" id="159449.B4N89_39615"/>